<feature type="domain" description="EamA" evidence="8">
    <location>
        <begin position="9"/>
        <end position="142"/>
    </location>
</feature>
<comment type="subcellular location">
    <subcellularLocation>
        <location evidence="1">Cell membrane</location>
        <topology evidence="1">Multi-pass membrane protein</topology>
    </subcellularLocation>
</comment>
<feature type="transmembrane region" description="Helical" evidence="7">
    <location>
        <begin position="38"/>
        <end position="57"/>
    </location>
</feature>
<feature type="transmembrane region" description="Helical" evidence="7">
    <location>
        <begin position="271"/>
        <end position="291"/>
    </location>
</feature>
<keyword evidence="3" id="KW-1003">Cell membrane</keyword>
<accession>A0A9D5DUF0</accession>
<evidence type="ECO:0000256" key="3">
    <source>
        <dbReference type="ARBA" id="ARBA00022475"/>
    </source>
</evidence>
<feature type="transmembrane region" description="Helical" evidence="7">
    <location>
        <begin position="213"/>
        <end position="234"/>
    </location>
</feature>
<feature type="transmembrane region" description="Helical" evidence="7">
    <location>
        <begin position="183"/>
        <end position="201"/>
    </location>
</feature>
<dbReference type="Proteomes" id="UP000051061">
    <property type="component" value="Unassembled WGS sequence"/>
</dbReference>
<keyword evidence="5 7" id="KW-1133">Transmembrane helix</keyword>
<name>A0A9D5DUF0_9BACI</name>
<keyword evidence="10" id="KW-1185">Reference proteome</keyword>
<keyword evidence="4 7" id="KW-0812">Transmembrane</keyword>
<evidence type="ECO:0000256" key="5">
    <source>
        <dbReference type="ARBA" id="ARBA00022989"/>
    </source>
</evidence>
<gene>
    <name evidence="9" type="ORF">AN965_07585</name>
</gene>
<protein>
    <submittedName>
        <fullName evidence="9">Multidrug transporter</fullName>
    </submittedName>
</protein>
<dbReference type="InterPro" id="IPR050638">
    <property type="entry name" value="AA-Vitamin_Transporters"/>
</dbReference>
<evidence type="ECO:0000256" key="1">
    <source>
        <dbReference type="ARBA" id="ARBA00004651"/>
    </source>
</evidence>
<evidence type="ECO:0000313" key="10">
    <source>
        <dbReference type="Proteomes" id="UP000051061"/>
    </source>
</evidence>
<dbReference type="AlphaFoldDB" id="A0A9D5DUF0"/>
<comment type="caution">
    <text evidence="9">The sequence shown here is derived from an EMBL/GenBank/DDBJ whole genome shotgun (WGS) entry which is preliminary data.</text>
</comment>
<feature type="transmembrane region" description="Helical" evidence="7">
    <location>
        <begin position="100"/>
        <end position="119"/>
    </location>
</feature>
<dbReference type="InterPro" id="IPR000620">
    <property type="entry name" value="EamA_dom"/>
</dbReference>
<evidence type="ECO:0000256" key="4">
    <source>
        <dbReference type="ARBA" id="ARBA00022692"/>
    </source>
</evidence>
<proteinExistence type="inferred from homology"/>
<feature type="transmembrane region" description="Helical" evidence="7">
    <location>
        <begin position="153"/>
        <end position="171"/>
    </location>
</feature>
<evidence type="ECO:0000259" key="8">
    <source>
        <dbReference type="Pfam" id="PF00892"/>
    </source>
</evidence>
<evidence type="ECO:0000256" key="7">
    <source>
        <dbReference type="SAM" id="Phobius"/>
    </source>
</evidence>
<evidence type="ECO:0000313" key="9">
    <source>
        <dbReference type="EMBL" id="KQL57362.1"/>
    </source>
</evidence>
<dbReference type="PANTHER" id="PTHR32322:SF18">
    <property type="entry name" value="S-ADENOSYLMETHIONINE_S-ADENOSYLHOMOCYSTEINE TRANSPORTER"/>
    <property type="match status" value="1"/>
</dbReference>
<feature type="transmembrane region" description="Helical" evidence="7">
    <location>
        <begin position="246"/>
        <end position="265"/>
    </location>
</feature>
<feature type="transmembrane region" description="Helical" evidence="7">
    <location>
        <begin position="128"/>
        <end position="147"/>
    </location>
</feature>
<feature type="transmembrane region" description="Helical" evidence="7">
    <location>
        <begin position="69"/>
        <end position="88"/>
    </location>
</feature>
<organism evidence="9 10">
    <name type="scientific">Alkalicoccobacillus plakortidis</name>
    <dbReference type="NCBI Taxonomy" id="444060"/>
    <lineage>
        <taxon>Bacteria</taxon>
        <taxon>Bacillati</taxon>
        <taxon>Bacillota</taxon>
        <taxon>Bacilli</taxon>
        <taxon>Bacillales</taxon>
        <taxon>Bacillaceae</taxon>
        <taxon>Alkalicoccobacillus</taxon>
    </lineage>
</organism>
<reference evidence="9 10" key="1">
    <citation type="submission" date="2015-09" db="EMBL/GenBank/DDBJ databases">
        <title>Genome sequencing project for genomic taxonomy and phylogenomics of Bacillus-like bacteria.</title>
        <authorList>
            <person name="Liu B."/>
            <person name="Wang J."/>
            <person name="Zhu Y."/>
            <person name="Liu G."/>
            <person name="Chen Q."/>
            <person name="Chen Z."/>
            <person name="Lan J."/>
            <person name="Che J."/>
            <person name="Ge C."/>
            <person name="Shi H."/>
            <person name="Pan Z."/>
            <person name="Liu X."/>
        </authorList>
    </citation>
    <scope>NUCLEOTIDE SEQUENCE [LARGE SCALE GENOMIC DNA]</scope>
    <source>
        <strain evidence="9 10">DSM 19153</strain>
    </source>
</reference>
<feature type="domain" description="EamA" evidence="8">
    <location>
        <begin position="152"/>
        <end position="287"/>
    </location>
</feature>
<dbReference type="Pfam" id="PF00892">
    <property type="entry name" value="EamA"/>
    <property type="match status" value="2"/>
</dbReference>
<comment type="similarity">
    <text evidence="2">Belongs to the EamA transporter family.</text>
</comment>
<dbReference type="EMBL" id="LJJD01000015">
    <property type="protein sequence ID" value="KQL57362.1"/>
    <property type="molecule type" value="Genomic_DNA"/>
</dbReference>
<keyword evidence="6 7" id="KW-0472">Membrane</keyword>
<sequence>MRWSSSVLTAALFAFLAVAFWGISFVNTKALLAELTPSTILVSRFAIGSLFLFLFLIVFRYPLKLSLHYLPHLFILGTLGVFIHQWLQSTSLLTIQASEAGWMISLVPIFTCVLACFFLHERFTLKKGIGMLLALVGVLLITNPTHLSAFQPGYILMFLSTINWAVYSLLLKGLRIPLPPVSITFYMCLIGTCLSLPIVHVTRSIEELTSLSITGWTHLLFLGVFVSAVAYFLWAKALTQLQASTVSSFLYIEPLVTFLAAVYFLNEKVLLLSIVGGVIIIGGVLLSNHGLTQAKNRE</sequence>
<evidence type="ECO:0000256" key="6">
    <source>
        <dbReference type="ARBA" id="ARBA00023136"/>
    </source>
</evidence>
<dbReference type="GO" id="GO:0005886">
    <property type="term" value="C:plasma membrane"/>
    <property type="evidence" value="ECO:0007669"/>
    <property type="project" value="UniProtKB-SubCell"/>
</dbReference>
<dbReference type="PANTHER" id="PTHR32322">
    <property type="entry name" value="INNER MEMBRANE TRANSPORTER"/>
    <property type="match status" value="1"/>
</dbReference>
<dbReference type="InterPro" id="IPR037185">
    <property type="entry name" value="EmrE-like"/>
</dbReference>
<evidence type="ECO:0000256" key="2">
    <source>
        <dbReference type="ARBA" id="ARBA00007362"/>
    </source>
</evidence>
<dbReference type="SUPFAM" id="SSF103481">
    <property type="entry name" value="Multidrug resistance efflux transporter EmrE"/>
    <property type="match status" value="2"/>
</dbReference>
<dbReference type="Gene3D" id="1.10.3730.20">
    <property type="match status" value="1"/>
</dbReference>